<dbReference type="GO" id="GO:0045454">
    <property type="term" value="P:cell redox homeostasis"/>
    <property type="evidence" value="ECO:0007669"/>
    <property type="project" value="TreeGrafter"/>
</dbReference>
<evidence type="ECO:0000256" key="4">
    <source>
        <dbReference type="ARBA" id="ARBA00023284"/>
    </source>
</evidence>
<dbReference type="GO" id="GO:0006979">
    <property type="term" value="P:response to oxidative stress"/>
    <property type="evidence" value="ECO:0007669"/>
    <property type="project" value="TreeGrafter"/>
</dbReference>
<dbReference type="GO" id="GO:0042744">
    <property type="term" value="P:hydrogen peroxide catabolic process"/>
    <property type="evidence" value="ECO:0007669"/>
    <property type="project" value="TreeGrafter"/>
</dbReference>
<dbReference type="InterPro" id="IPR036249">
    <property type="entry name" value="Thioredoxin-like_sf"/>
</dbReference>
<dbReference type="GO" id="GO:0005829">
    <property type="term" value="C:cytosol"/>
    <property type="evidence" value="ECO:0007669"/>
    <property type="project" value="TreeGrafter"/>
</dbReference>
<keyword evidence="1 6" id="KW-0575">Peroxidase</keyword>
<dbReference type="EMBL" id="GL984230">
    <property type="protein sequence ID" value="EGR28555.1"/>
    <property type="molecule type" value="Genomic_DNA"/>
</dbReference>
<sequence length="166" mass="19428">MNYCQKSIDDNGLGELNFPLLSDFDKYISTCYGVIIEDGSSFRSTFIIDQNLILRHMSINDISICVNPIEICRLVEIFQQNDNDNYANLPIISGCPYQNNAKSYPEIDTFSKYQKNQKCSKKKLLIKKIKNFQITKQSRHQQQQQQQLKHQEKINKKFLIKQLNTI</sequence>
<dbReference type="eggNOG" id="KOG0852">
    <property type="taxonomic scope" value="Eukaryota"/>
</dbReference>
<dbReference type="EC" id="1.11.1.15" evidence="6"/>
<protein>
    <submittedName>
        <fullName evidence="6">Protozoan cyanobacterial globin family protein, putative</fullName>
        <ecNumber evidence="6">1.11.1.15</ecNumber>
    </submittedName>
</protein>
<evidence type="ECO:0000313" key="6">
    <source>
        <dbReference type="EMBL" id="EGR28555.1"/>
    </source>
</evidence>
<keyword evidence="3 6" id="KW-0560">Oxidoreductase</keyword>
<organism evidence="6 7">
    <name type="scientific">Ichthyophthirius multifiliis</name>
    <name type="common">White spot disease agent</name>
    <name type="synonym">Ich</name>
    <dbReference type="NCBI Taxonomy" id="5932"/>
    <lineage>
        <taxon>Eukaryota</taxon>
        <taxon>Sar</taxon>
        <taxon>Alveolata</taxon>
        <taxon>Ciliophora</taxon>
        <taxon>Intramacronucleata</taxon>
        <taxon>Oligohymenophorea</taxon>
        <taxon>Hymenostomatida</taxon>
        <taxon>Ophryoglenina</taxon>
        <taxon>Ichthyophthirius</taxon>
    </lineage>
</organism>
<dbReference type="GeneID" id="14904636"/>
<evidence type="ECO:0000313" key="7">
    <source>
        <dbReference type="Proteomes" id="UP000008983"/>
    </source>
</evidence>
<feature type="domain" description="Alkyl hydroperoxide reductase subunit C/ Thiol specific antioxidant" evidence="5">
    <location>
        <begin position="6"/>
        <end position="56"/>
    </location>
</feature>
<dbReference type="Gene3D" id="3.40.30.10">
    <property type="entry name" value="Glutaredoxin"/>
    <property type="match status" value="1"/>
</dbReference>
<dbReference type="OrthoDB" id="2996783at2759"/>
<dbReference type="Pfam" id="PF00578">
    <property type="entry name" value="AhpC-TSA"/>
    <property type="match status" value="1"/>
</dbReference>
<keyword evidence="4" id="KW-0676">Redox-active center</keyword>
<name>G0R1U6_ICHMU</name>
<dbReference type="InterPro" id="IPR000866">
    <property type="entry name" value="AhpC/TSA"/>
</dbReference>
<gene>
    <name evidence="6" type="ORF">IMG5_172910</name>
</gene>
<dbReference type="PANTHER" id="PTHR10681:SF171">
    <property type="entry name" value="PEROXIREDOXIN 4"/>
    <property type="match status" value="1"/>
</dbReference>
<dbReference type="GO" id="GO:0033554">
    <property type="term" value="P:cellular response to stress"/>
    <property type="evidence" value="ECO:0007669"/>
    <property type="project" value="TreeGrafter"/>
</dbReference>
<evidence type="ECO:0000259" key="5">
    <source>
        <dbReference type="Pfam" id="PF00578"/>
    </source>
</evidence>
<dbReference type="PANTHER" id="PTHR10681">
    <property type="entry name" value="THIOREDOXIN PEROXIDASE"/>
    <property type="match status" value="1"/>
</dbReference>
<keyword evidence="7" id="KW-1185">Reference proteome</keyword>
<dbReference type="GO" id="GO:0008379">
    <property type="term" value="F:thioredoxin peroxidase activity"/>
    <property type="evidence" value="ECO:0007669"/>
    <property type="project" value="TreeGrafter"/>
</dbReference>
<dbReference type="STRING" id="857967.G0R1U6"/>
<evidence type="ECO:0000256" key="1">
    <source>
        <dbReference type="ARBA" id="ARBA00022559"/>
    </source>
</evidence>
<keyword evidence="2" id="KW-0049">Antioxidant</keyword>
<dbReference type="InParanoid" id="G0R1U6"/>
<dbReference type="RefSeq" id="XP_004029791.1">
    <property type="nucleotide sequence ID" value="XM_004029743.1"/>
</dbReference>
<dbReference type="SUPFAM" id="SSF52833">
    <property type="entry name" value="Thioredoxin-like"/>
    <property type="match status" value="1"/>
</dbReference>
<evidence type="ECO:0000256" key="2">
    <source>
        <dbReference type="ARBA" id="ARBA00022862"/>
    </source>
</evidence>
<accession>G0R1U6</accession>
<dbReference type="InterPro" id="IPR050217">
    <property type="entry name" value="Peroxiredoxin"/>
</dbReference>
<dbReference type="AlphaFoldDB" id="G0R1U6"/>
<reference evidence="6 7" key="1">
    <citation type="submission" date="2011-07" db="EMBL/GenBank/DDBJ databases">
        <authorList>
            <person name="Coyne R."/>
            <person name="Brami D."/>
            <person name="Johnson J."/>
            <person name="Hostetler J."/>
            <person name="Hannick L."/>
            <person name="Clark T."/>
            <person name="Cassidy-Hanley D."/>
            <person name="Inman J."/>
        </authorList>
    </citation>
    <scope>NUCLEOTIDE SEQUENCE [LARGE SCALE GENOMIC DNA]</scope>
    <source>
        <strain evidence="6 7">G5</strain>
    </source>
</reference>
<proteinExistence type="predicted"/>
<evidence type="ECO:0000256" key="3">
    <source>
        <dbReference type="ARBA" id="ARBA00023002"/>
    </source>
</evidence>
<dbReference type="Proteomes" id="UP000008983">
    <property type="component" value="Unassembled WGS sequence"/>
</dbReference>